<proteinExistence type="predicted"/>
<dbReference type="EMBL" id="CU928158">
    <property type="protein sequence ID" value="CAQ90273.1"/>
    <property type="molecule type" value="Genomic_DNA"/>
</dbReference>
<dbReference type="Proteomes" id="UP000000745">
    <property type="component" value="Chromosome"/>
</dbReference>
<evidence type="ECO:0000256" key="1">
    <source>
        <dbReference type="ARBA" id="ARBA00023125"/>
    </source>
</evidence>
<dbReference type="GO" id="GO:0000160">
    <property type="term" value="P:phosphorelay signal transduction system"/>
    <property type="evidence" value="ECO:0007669"/>
    <property type="project" value="InterPro"/>
</dbReference>
<keyword evidence="3" id="KW-1133">Transmembrane helix</keyword>
<dbReference type="InterPro" id="IPR036388">
    <property type="entry name" value="WH-like_DNA-bd_sf"/>
</dbReference>
<evidence type="ECO:0000259" key="4">
    <source>
        <dbReference type="PROSITE" id="PS51755"/>
    </source>
</evidence>
<feature type="transmembrane region" description="Helical" evidence="3">
    <location>
        <begin position="191"/>
        <end position="212"/>
    </location>
</feature>
<keyword evidence="3" id="KW-0812">Transmembrane</keyword>
<dbReference type="GO" id="GO:0003677">
    <property type="term" value="F:DNA binding"/>
    <property type="evidence" value="ECO:0007669"/>
    <property type="project" value="UniProtKB-UniRule"/>
</dbReference>
<dbReference type="InterPro" id="IPR016032">
    <property type="entry name" value="Sig_transdc_resp-reg_C-effctor"/>
</dbReference>
<dbReference type="SUPFAM" id="SSF46894">
    <property type="entry name" value="C-terminal effector domain of the bipartite response regulators"/>
    <property type="match status" value="1"/>
</dbReference>
<dbReference type="Gene3D" id="1.10.10.10">
    <property type="entry name" value="Winged helix-like DNA-binding domain superfamily/Winged helix DNA-binding domain"/>
    <property type="match status" value="1"/>
</dbReference>
<evidence type="ECO:0000313" key="5">
    <source>
        <dbReference type="EMBL" id="CAQ90273.1"/>
    </source>
</evidence>
<protein>
    <submittedName>
        <fullName evidence="5">Regulatory protein</fullName>
    </submittedName>
</protein>
<evidence type="ECO:0000256" key="3">
    <source>
        <dbReference type="SAM" id="Phobius"/>
    </source>
</evidence>
<gene>
    <name evidence="5" type="ordered locus">EFER_2778</name>
</gene>
<sequence length="307" mass="35048">MTSTGKKTISITSIYAIIAILTQRYSGLFNFINMSCDVYMYWIINEFIEFRPASKKLISRRNPELNVVLTSPASRCLLLLLEASPDVVSQQELFKKVWEDEGMYVPTNTLYQNISIVRRGLKAVGETEQTLIATIPRKGFKIEQGVKIVRMASDELFPEEEQEEEQTGNAEELLLPVNEHQQPRISLMSRLSLVFIMLLAFIVGATGMHFYWHSGETTPFFADYKLLEQENGCHFYVKDDSHDGDNNFARIKTLITRTGLDCKKYPWVYLPLSKTDPGLAVLVCKKDYLVHSVPGCMTLSFREAYGE</sequence>
<dbReference type="PROSITE" id="PS51755">
    <property type="entry name" value="OMPR_PHOB"/>
    <property type="match status" value="1"/>
</dbReference>
<evidence type="ECO:0000313" key="6">
    <source>
        <dbReference type="Proteomes" id="UP000000745"/>
    </source>
</evidence>
<organism evidence="5 6">
    <name type="scientific">Escherichia fergusonii (strain ATCC 35469 / DSM 13698 / CCUG 18766 / IAM 14443 / JCM 21226 / LMG 7866 / NBRC 102419 / NCTC 12128 / CDC 0568-73)</name>
    <dbReference type="NCBI Taxonomy" id="585054"/>
    <lineage>
        <taxon>Bacteria</taxon>
        <taxon>Pseudomonadati</taxon>
        <taxon>Pseudomonadota</taxon>
        <taxon>Gammaproteobacteria</taxon>
        <taxon>Enterobacterales</taxon>
        <taxon>Enterobacteriaceae</taxon>
        <taxon>Escherichia</taxon>
    </lineage>
</organism>
<accession>B7LP57</accession>
<dbReference type="KEGG" id="efe:EFER_2778"/>
<reference evidence="6" key="1">
    <citation type="journal article" date="2009" name="PLoS Genet.">
        <title>Organised genome dynamics in the Escherichia coli species results in highly diverse adaptive paths.</title>
        <authorList>
            <person name="Touchon M."/>
            <person name="Hoede C."/>
            <person name="Tenaillon O."/>
            <person name="Barbe V."/>
            <person name="Baeriswyl S."/>
            <person name="Bidet P."/>
            <person name="Bingen E."/>
            <person name="Bonacorsi S."/>
            <person name="Bouchier C."/>
            <person name="Bouvet O."/>
            <person name="Calteau A."/>
            <person name="Chiapello H."/>
            <person name="Clermont O."/>
            <person name="Cruveiller S."/>
            <person name="Danchin A."/>
            <person name="Diard M."/>
            <person name="Dossat C."/>
            <person name="Karoui M.E."/>
            <person name="Frapy E."/>
            <person name="Garry L."/>
            <person name="Ghigo J.M."/>
            <person name="Gilles A.M."/>
            <person name="Johnson J."/>
            <person name="Le Bouguenec C."/>
            <person name="Lescat M."/>
            <person name="Mangenot S."/>
            <person name="Martinez-Jehanne V."/>
            <person name="Matic I."/>
            <person name="Nassif X."/>
            <person name="Oztas S."/>
            <person name="Petit M.A."/>
            <person name="Pichon C."/>
            <person name="Rouy Z."/>
            <person name="Ruf C.S."/>
            <person name="Schneider D."/>
            <person name="Tourret J."/>
            <person name="Vacherie B."/>
            <person name="Vallenet D."/>
            <person name="Medigue C."/>
            <person name="Rocha E.P.C."/>
            <person name="Denamur E."/>
        </authorList>
    </citation>
    <scope>NUCLEOTIDE SEQUENCE [LARGE SCALE GENOMIC DNA]</scope>
    <source>
        <strain evidence="6">ATCC 35469 / DSM 13698 / BCRC 15582 / CCUG 18766 / IAM 14443 / JCM 21226 / LMG 7866 / NBRC 102419 / NCTC 12128 / CDC 0568-73</strain>
    </source>
</reference>
<keyword evidence="1 2" id="KW-0238">DNA-binding</keyword>
<dbReference type="InterPro" id="IPR001867">
    <property type="entry name" value="OmpR/PhoB-type_DNA-bd"/>
</dbReference>
<dbReference type="HOGENOM" id="CLU_075545_0_1_6"/>
<keyword evidence="6" id="KW-1185">Reference proteome</keyword>
<dbReference type="SMART" id="SM00862">
    <property type="entry name" value="Trans_reg_C"/>
    <property type="match status" value="1"/>
</dbReference>
<keyword evidence="3" id="KW-0472">Membrane</keyword>
<dbReference type="GO" id="GO:0006355">
    <property type="term" value="P:regulation of DNA-templated transcription"/>
    <property type="evidence" value="ECO:0007669"/>
    <property type="project" value="InterPro"/>
</dbReference>
<name>B7LP57_ESCF3</name>
<evidence type="ECO:0000256" key="2">
    <source>
        <dbReference type="PROSITE-ProRule" id="PRU01091"/>
    </source>
</evidence>
<dbReference type="Pfam" id="PF00486">
    <property type="entry name" value="Trans_reg_C"/>
    <property type="match status" value="1"/>
</dbReference>
<feature type="domain" description="OmpR/PhoB-type" evidence="4">
    <location>
        <begin position="42"/>
        <end position="144"/>
    </location>
</feature>
<feature type="DNA-binding region" description="OmpR/PhoB-type" evidence="2">
    <location>
        <begin position="42"/>
        <end position="144"/>
    </location>
</feature>
<dbReference type="AlphaFoldDB" id="B7LP57"/>